<evidence type="ECO:0000313" key="5">
    <source>
        <dbReference type="EMBL" id="KAJ3650924.1"/>
    </source>
</evidence>
<name>A0AA38IBM0_9CUCU</name>
<keyword evidence="1 4" id="KW-0732">Signal</keyword>
<dbReference type="Proteomes" id="UP001168821">
    <property type="component" value="Unassembled WGS sequence"/>
</dbReference>
<comment type="caution">
    <text evidence="5">The sequence shown here is derived from an EMBL/GenBank/DDBJ whole genome shotgun (WGS) entry which is preliminary data.</text>
</comment>
<comment type="similarity">
    <text evidence="3">Belongs to the TO family.</text>
</comment>
<reference evidence="5" key="1">
    <citation type="journal article" date="2023" name="G3 (Bethesda)">
        <title>Whole genome assemblies of Zophobas morio and Tenebrio molitor.</title>
        <authorList>
            <person name="Kaur S."/>
            <person name="Stinson S.A."/>
            <person name="diCenzo G.C."/>
        </authorList>
    </citation>
    <scope>NUCLEOTIDE SEQUENCE</scope>
    <source>
        <strain evidence="5">QUZm001</strain>
    </source>
</reference>
<evidence type="ECO:0000313" key="6">
    <source>
        <dbReference type="Proteomes" id="UP001168821"/>
    </source>
</evidence>
<dbReference type="PANTHER" id="PTHR11008:SF32">
    <property type="entry name" value="CIRCADIAN CLOCK-CONTROLLED PROTEIN DAYWAKE-RELATED"/>
    <property type="match status" value="1"/>
</dbReference>
<dbReference type="PANTHER" id="PTHR11008">
    <property type="entry name" value="PROTEIN TAKEOUT-LIKE PROTEIN"/>
    <property type="match status" value="1"/>
</dbReference>
<dbReference type="AlphaFoldDB" id="A0AA38IBM0"/>
<accession>A0AA38IBM0</accession>
<feature type="chain" id="PRO_5041336246" evidence="4">
    <location>
        <begin position="18"/>
        <end position="244"/>
    </location>
</feature>
<dbReference type="InterPro" id="IPR038606">
    <property type="entry name" value="To_sf"/>
</dbReference>
<evidence type="ECO:0000256" key="4">
    <source>
        <dbReference type="SAM" id="SignalP"/>
    </source>
</evidence>
<dbReference type="Pfam" id="PF06585">
    <property type="entry name" value="JHBP"/>
    <property type="match status" value="1"/>
</dbReference>
<dbReference type="EMBL" id="JALNTZ010000005">
    <property type="protein sequence ID" value="KAJ3650924.1"/>
    <property type="molecule type" value="Genomic_DNA"/>
</dbReference>
<dbReference type="Gene3D" id="3.15.10.30">
    <property type="entry name" value="Haemolymph juvenile hormone binding protein"/>
    <property type="match status" value="1"/>
</dbReference>
<evidence type="ECO:0000256" key="3">
    <source>
        <dbReference type="ARBA" id="ARBA00060902"/>
    </source>
</evidence>
<gene>
    <name evidence="5" type="ORF">Zmor_016999</name>
</gene>
<proteinExistence type="inferred from homology"/>
<dbReference type="InterPro" id="IPR010562">
    <property type="entry name" value="Haemolymph_juvenile_hormone-bd"/>
</dbReference>
<keyword evidence="6" id="KW-1185">Reference proteome</keyword>
<keyword evidence="2" id="KW-0090">Biological rhythms</keyword>
<feature type="signal peptide" evidence="4">
    <location>
        <begin position="1"/>
        <end position="17"/>
    </location>
</feature>
<organism evidence="5 6">
    <name type="scientific">Zophobas morio</name>
    <dbReference type="NCBI Taxonomy" id="2755281"/>
    <lineage>
        <taxon>Eukaryota</taxon>
        <taxon>Metazoa</taxon>
        <taxon>Ecdysozoa</taxon>
        <taxon>Arthropoda</taxon>
        <taxon>Hexapoda</taxon>
        <taxon>Insecta</taxon>
        <taxon>Pterygota</taxon>
        <taxon>Neoptera</taxon>
        <taxon>Endopterygota</taxon>
        <taxon>Coleoptera</taxon>
        <taxon>Polyphaga</taxon>
        <taxon>Cucujiformia</taxon>
        <taxon>Tenebrionidae</taxon>
        <taxon>Zophobas</taxon>
    </lineage>
</organism>
<sequence>MTFRTVGFLVLVSLCFSAKLPNSFQKCNRKQPDLKDCLLKAAQDGLSQLAQPVLKDLMPSINPIEIPEATIKEGQGAVEFQQSFKDCKIYGFHLVKLDAFDWNFEKKTLYMGGFYPEFKIHCHYDFVGKILVVPIEGSGQSRITMENVTSYMNLGYEETKKKGKTYVKFVSSEATLEPGLISFNFDNLFDGDKLLGDNVNKLLNENWKEVFEDVKGGYVDLIRQVFTSIVNSLFSKVSLEELLD</sequence>
<evidence type="ECO:0000256" key="1">
    <source>
        <dbReference type="ARBA" id="ARBA00022729"/>
    </source>
</evidence>
<dbReference type="FunFam" id="3.15.10.30:FF:000001">
    <property type="entry name" value="Takeout-like protein 1"/>
    <property type="match status" value="1"/>
</dbReference>
<dbReference type="SMART" id="SM00700">
    <property type="entry name" value="JHBP"/>
    <property type="match status" value="1"/>
</dbReference>
<evidence type="ECO:0000256" key="2">
    <source>
        <dbReference type="ARBA" id="ARBA00023108"/>
    </source>
</evidence>
<dbReference type="GO" id="GO:0005615">
    <property type="term" value="C:extracellular space"/>
    <property type="evidence" value="ECO:0007669"/>
    <property type="project" value="TreeGrafter"/>
</dbReference>
<dbReference type="GO" id="GO:0007623">
    <property type="term" value="P:circadian rhythm"/>
    <property type="evidence" value="ECO:0007669"/>
    <property type="project" value="UniProtKB-ARBA"/>
</dbReference>
<protein>
    <submittedName>
        <fullName evidence="5">Uncharacterized protein</fullName>
    </submittedName>
</protein>